<feature type="region of interest" description="Disordered" evidence="1">
    <location>
        <begin position="68"/>
        <end position="100"/>
    </location>
</feature>
<evidence type="ECO:0000256" key="1">
    <source>
        <dbReference type="SAM" id="MobiDB-lite"/>
    </source>
</evidence>
<evidence type="ECO:0000313" key="2">
    <source>
        <dbReference type="EMBL" id="KRY38266.1"/>
    </source>
</evidence>
<dbReference type="Proteomes" id="UP000054776">
    <property type="component" value="Unassembled WGS sequence"/>
</dbReference>
<dbReference type="AlphaFoldDB" id="A0A0V1BMQ4"/>
<comment type="caution">
    <text evidence="2">The sequence shown here is derived from an EMBL/GenBank/DDBJ whole genome shotgun (WGS) entry which is preliminary data.</text>
</comment>
<accession>A0A0V1BMQ4</accession>
<proteinExistence type="predicted"/>
<protein>
    <submittedName>
        <fullName evidence="2">Uncharacterized protein</fullName>
    </submittedName>
</protein>
<keyword evidence="3" id="KW-1185">Reference proteome</keyword>
<dbReference type="EMBL" id="JYDH01000027">
    <property type="protein sequence ID" value="KRY38266.1"/>
    <property type="molecule type" value="Genomic_DNA"/>
</dbReference>
<name>A0A0V1BMQ4_TRISP</name>
<dbReference type="OrthoDB" id="5931884at2759"/>
<sequence length="213" mass="24341">MFRTEQHRPSRCDLAWGWWPEVAGRMKTIPAYRRPDRYLGICRPRPGQWLFTTLRQLRVNKVLEEAARLTGTPKRPSRASSPAVSEPPIGGPSEPPAGAVGPRSIYLATSERHMSIIRVVVVASRTHCRLSNRRFHPNKRTYIRCVFRSACILPDAIVFLTTQYSVGQEESTLYSPLSFARRSNVWQIVPEHRERTEPSYGSYNIHDLDGSIL</sequence>
<organism evidence="2 3">
    <name type="scientific">Trichinella spiralis</name>
    <name type="common">Trichina worm</name>
    <dbReference type="NCBI Taxonomy" id="6334"/>
    <lineage>
        <taxon>Eukaryota</taxon>
        <taxon>Metazoa</taxon>
        <taxon>Ecdysozoa</taxon>
        <taxon>Nematoda</taxon>
        <taxon>Enoplea</taxon>
        <taxon>Dorylaimia</taxon>
        <taxon>Trichinellida</taxon>
        <taxon>Trichinellidae</taxon>
        <taxon>Trichinella</taxon>
    </lineage>
</organism>
<reference evidence="2 3" key="1">
    <citation type="submission" date="2015-01" db="EMBL/GenBank/DDBJ databases">
        <title>Evolution of Trichinella species and genotypes.</title>
        <authorList>
            <person name="Korhonen P.K."/>
            <person name="Edoardo P."/>
            <person name="Giuseppe L.R."/>
            <person name="Gasser R.B."/>
        </authorList>
    </citation>
    <scope>NUCLEOTIDE SEQUENCE [LARGE SCALE GENOMIC DNA]</scope>
    <source>
        <strain evidence="2">ISS3</strain>
    </source>
</reference>
<dbReference type="InParanoid" id="A0A0V1BMQ4"/>
<evidence type="ECO:0000313" key="3">
    <source>
        <dbReference type="Proteomes" id="UP000054776"/>
    </source>
</evidence>
<gene>
    <name evidence="2" type="ORF">T01_3185</name>
</gene>